<dbReference type="InterPro" id="IPR014729">
    <property type="entry name" value="Rossmann-like_a/b/a_fold"/>
</dbReference>
<dbReference type="NCBIfam" id="NF005316">
    <property type="entry name" value="PRK06850.1"/>
    <property type="match status" value="1"/>
</dbReference>
<dbReference type="PANTHER" id="PTHR43196:SF2">
    <property type="entry name" value="PHOSPHOADENOSINE PHOSPHOSULFATE REDUCTASE"/>
    <property type="match status" value="1"/>
</dbReference>
<organism evidence="2 3">
    <name type="scientific">Methanococcus maripaludis</name>
    <name type="common">Methanococcus deltae</name>
    <dbReference type="NCBI Taxonomy" id="39152"/>
    <lineage>
        <taxon>Archaea</taxon>
        <taxon>Methanobacteriati</taxon>
        <taxon>Methanobacteriota</taxon>
        <taxon>Methanomada group</taxon>
        <taxon>Methanococci</taxon>
        <taxon>Methanococcales</taxon>
        <taxon>Methanococcaceae</taxon>
        <taxon>Methanococcus</taxon>
    </lineage>
</organism>
<gene>
    <name evidence="2" type="ORF">HNP94_001037</name>
</gene>
<dbReference type="GO" id="GO:0003824">
    <property type="term" value="F:catalytic activity"/>
    <property type="evidence" value="ECO:0007669"/>
    <property type="project" value="InterPro"/>
</dbReference>
<dbReference type="PANTHER" id="PTHR43196">
    <property type="entry name" value="SULFATE ADENYLYLTRANSFERASE SUBUNIT 2"/>
    <property type="match status" value="1"/>
</dbReference>
<dbReference type="EMBL" id="JACDUO010000001">
    <property type="protein sequence ID" value="MBA2864037.1"/>
    <property type="molecule type" value="Genomic_DNA"/>
</dbReference>
<dbReference type="Proteomes" id="UP000567099">
    <property type="component" value="Unassembled WGS sequence"/>
</dbReference>
<dbReference type="RefSeq" id="WP_220127027.1">
    <property type="nucleotide sequence ID" value="NZ_JACDUO010000001.1"/>
</dbReference>
<dbReference type="SUPFAM" id="SSF52402">
    <property type="entry name" value="Adenine nucleotide alpha hydrolases-like"/>
    <property type="match status" value="1"/>
</dbReference>
<dbReference type="Pfam" id="PF01507">
    <property type="entry name" value="PAPS_reduct"/>
    <property type="match status" value="1"/>
</dbReference>
<dbReference type="Gene3D" id="3.40.50.620">
    <property type="entry name" value="HUPs"/>
    <property type="match status" value="1"/>
</dbReference>
<dbReference type="AlphaFoldDB" id="A0A7J9PN50"/>
<evidence type="ECO:0000259" key="1">
    <source>
        <dbReference type="Pfam" id="PF01507"/>
    </source>
</evidence>
<name>A0A7J9PN50_METMI</name>
<sequence>MKMNLKVSPELREKQKKALENIKKLYLADERPWVVGYSGGKDSTATVQAIFYGLLGIPKEKRLKKIYIISTDTFIENPMIMDYIEENIQKIKDSAKKLDLPIEMHKLQPHVSDTFWVNLIGRGYPAPIQTFRWCTDRLKIKPSNTFIRGKVDEHGEIIMVLGIRKGESSSRDIVIKNRSVEGKLLKTHGSLPNAYVFAPIEEFTTDDVWEFLVSNYQTPWGSDNKELLKLYEDSTEDGECPLMVDKDMPSCGNSRFGCWACTVVKEDKSLTGFLKTAKRNKRAGKDVEINKEIIVKLESLLKFRNSLCENRNKEECREKKRQNGTVYYINRKDKDGNVTKQIGLGAYTFETRQKMLKDLLILQKKVGVNLIKKEEILEIRKEWKTRLGDFSDTVSKIYFEVTGERLVSDLDERPFMDKMDVECLKNLSEEEGISSEVLLKLLALESEHYGYKYRAGIYKKIDSILNQDWLHQEFENEDGY</sequence>
<comment type="caution">
    <text evidence="2">The sequence shown here is derived from an EMBL/GenBank/DDBJ whole genome shotgun (WGS) entry which is preliminary data.</text>
</comment>
<reference evidence="2 3" key="1">
    <citation type="submission" date="2020-07" db="EMBL/GenBank/DDBJ databases">
        <title>Genomic Encyclopedia of Type Strains, Phase IV (KMG-V): Genome sequencing to study the core and pangenomes of soil and plant-associated prokaryotes.</title>
        <authorList>
            <person name="Whitman W."/>
        </authorList>
    </citation>
    <scope>NUCLEOTIDE SEQUENCE [LARGE SCALE GENOMIC DNA]</scope>
    <source>
        <strain evidence="2 3">C13</strain>
    </source>
</reference>
<dbReference type="InterPro" id="IPR002500">
    <property type="entry name" value="PAPS_reduct_dom"/>
</dbReference>
<dbReference type="InterPro" id="IPR050128">
    <property type="entry name" value="Sulfate_adenylyltrnsfr_sub2"/>
</dbReference>
<feature type="domain" description="Phosphoadenosine phosphosulphate reductase" evidence="1">
    <location>
        <begin position="34"/>
        <end position="215"/>
    </location>
</feature>
<accession>A0A7J9PN50</accession>
<dbReference type="InterPro" id="IPR017598">
    <property type="entry name" value="SulphurTrfase_DndC"/>
</dbReference>
<proteinExistence type="predicted"/>
<protein>
    <submittedName>
        <fullName evidence="2">DNA sulfur modification protein DndC</fullName>
    </submittedName>
</protein>
<dbReference type="NCBIfam" id="TIGR03183">
    <property type="entry name" value="DNA_S_dndC"/>
    <property type="match status" value="1"/>
</dbReference>
<evidence type="ECO:0000313" key="2">
    <source>
        <dbReference type="EMBL" id="MBA2864037.1"/>
    </source>
</evidence>
<evidence type="ECO:0000313" key="3">
    <source>
        <dbReference type="Proteomes" id="UP000567099"/>
    </source>
</evidence>